<keyword evidence="5" id="KW-0560">Oxidoreductase</keyword>
<evidence type="ECO:0000313" key="8">
    <source>
        <dbReference type="EMBL" id="AFJ03445.1"/>
    </source>
</evidence>
<dbReference type="Proteomes" id="UP000009145">
    <property type="component" value="Chromosome"/>
</dbReference>
<dbReference type="Pfam" id="PF13640">
    <property type="entry name" value="2OG-FeII_Oxy_3"/>
    <property type="match status" value="1"/>
</dbReference>
<dbReference type="InterPro" id="IPR044862">
    <property type="entry name" value="Pro_4_hyd_alph_FE2OG_OXY"/>
</dbReference>
<evidence type="ECO:0000256" key="6">
    <source>
        <dbReference type="ARBA" id="ARBA00023004"/>
    </source>
</evidence>
<dbReference type="InterPro" id="IPR005123">
    <property type="entry name" value="Oxoglu/Fe-dep_dioxygenase_dom"/>
</dbReference>
<keyword evidence="4" id="KW-0223">Dioxygenase</keyword>
<reference evidence="8 9" key="1">
    <citation type="journal article" date="2012" name="J. Bacteriol.">
        <title>Complete genome sequences of Methylophaga sp. strain JAM1 and Methylophaga sp. strain JAM7.</title>
        <authorList>
            <person name="Villeneuve C."/>
            <person name="Martineau C."/>
            <person name="Mauffrey F."/>
            <person name="Villemur R."/>
        </authorList>
    </citation>
    <scope>NUCLEOTIDE SEQUENCE [LARGE SCALE GENOMIC DNA]</scope>
    <source>
        <strain evidence="8 9">JAM7</strain>
    </source>
</reference>
<dbReference type="PANTHER" id="PTHR41536">
    <property type="entry name" value="PKHD-TYPE HYDROXYLASE YBIX"/>
    <property type="match status" value="1"/>
</dbReference>
<dbReference type="HOGENOM" id="CLU_106663_0_0_6"/>
<protein>
    <submittedName>
        <fullName evidence="8">Iron-uptake factor PiuC</fullName>
    </submittedName>
</protein>
<dbReference type="GO" id="GO:0006879">
    <property type="term" value="P:intracellular iron ion homeostasis"/>
    <property type="evidence" value="ECO:0007669"/>
    <property type="project" value="TreeGrafter"/>
</dbReference>
<dbReference type="GO" id="GO:0031418">
    <property type="term" value="F:L-ascorbic acid binding"/>
    <property type="evidence" value="ECO:0007669"/>
    <property type="project" value="UniProtKB-KW"/>
</dbReference>
<dbReference type="eggNOG" id="COG3128">
    <property type="taxonomic scope" value="Bacteria"/>
</dbReference>
<dbReference type="STRING" id="754477.Q7C_2311"/>
<dbReference type="GO" id="GO:0005506">
    <property type="term" value="F:iron ion binding"/>
    <property type="evidence" value="ECO:0007669"/>
    <property type="project" value="InterPro"/>
</dbReference>
<dbReference type="InterPro" id="IPR023550">
    <property type="entry name" value="PKHD_hydroxylase"/>
</dbReference>
<evidence type="ECO:0000256" key="4">
    <source>
        <dbReference type="ARBA" id="ARBA00022964"/>
    </source>
</evidence>
<dbReference type="InterPro" id="IPR006620">
    <property type="entry name" value="Pro_4_hyd_alph"/>
</dbReference>
<dbReference type="AlphaFoldDB" id="I1YKK2"/>
<gene>
    <name evidence="8" type="ordered locus">Q7C_2311</name>
</gene>
<dbReference type="NCBIfam" id="NF003974">
    <property type="entry name" value="PRK05467.1-3"/>
    <property type="match status" value="1"/>
</dbReference>
<evidence type="ECO:0000256" key="1">
    <source>
        <dbReference type="ARBA" id="ARBA00001961"/>
    </source>
</evidence>
<feature type="domain" description="Fe2OG dioxygenase" evidence="7">
    <location>
        <begin position="76"/>
        <end position="168"/>
    </location>
</feature>
<keyword evidence="2" id="KW-0479">Metal-binding</keyword>
<dbReference type="SUPFAM" id="SSF51197">
    <property type="entry name" value="Clavaminate synthase-like"/>
    <property type="match status" value="1"/>
</dbReference>
<dbReference type="EMBL" id="CP003380">
    <property type="protein sequence ID" value="AFJ03445.1"/>
    <property type="molecule type" value="Genomic_DNA"/>
</dbReference>
<evidence type="ECO:0000259" key="7">
    <source>
        <dbReference type="PROSITE" id="PS51471"/>
    </source>
</evidence>
<evidence type="ECO:0000313" key="9">
    <source>
        <dbReference type="Proteomes" id="UP000009145"/>
    </source>
</evidence>
<dbReference type="PATRIC" id="fig|754477.3.peg.2278"/>
<proteinExistence type="predicted"/>
<dbReference type="SMART" id="SM00702">
    <property type="entry name" value="P4Hc"/>
    <property type="match status" value="1"/>
</dbReference>
<keyword evidence="6" id="KW-0408">Iron</keyword>
<evidence type="ECO:0000256" key="3">
    <source>
        <dbReference type="ARBA" id="ARBA00022896"/>
    </source>
</evidence>
<keyword evidence="9" id="KW-1185">Reference proteome</keyword>
<sequence length="222" mass="25268">MKLIRLYTAENAQRILDAARELELKDGRETAKGYAKNIKNNLQAGSSNPKAAPLLAQIQKNLYDDARFRFLTFPKLILSLRFAHYPAGGKYDWHFDNAHMDARRADLSFTLFLNDDYEGGELEMDFGHFKSRVKGKAGEIVIYDTGVRHRVNPVTKGERWCLVGWVHSLIPLPADRRIVQLLGEEMQAVRKARASAAEDQEGEDGPSALHEIYQYLCRRFSG</sequence>
<dbReference type="GO" id="GO:0016706">
    <property type="term" value="F:2-oxoglutarate-dependent dioxygenase activity"/>
    <property type="evidence" value="ECO:0007669"/>
    <property type="project" value="InterPro"/>
</dbReference>
<accession>I1YKK2</accession>
<comment type="cofactor">
    <cofactor evidence="1">
        <name>L-ascorbate</name>
        <dbReference type="ChEBI" id="CHEBI:38290"/>
    </cofactor>
</comment>
<dbReference type="PROSITE" id="PS51471">
    <property type="entry name" value="FE2OG_OXY"/>
    <property type="match status" value="1"/>
</dbReference>
<organism evidence="8 9">
    <name type="scientific">Methylophaga frappieri (strain ATCC BAA-2434 / DSM 25690 / JAM7)</name>
    <dbReference type="NCBI Taxonomy" id="754477"/>
    <lineage>
        <taxon>Bacteria</taxon>
        <taxon>Pseudomonadati</taxon>
        <taxon>Pseudomonadota</taxon>
        <taxon>Gammaproteobacteria</taxon>
        <taxon>Thiotrichales</taxon>
        <taxon>Piscirickettsiaceae</taxon>
        <taxon>Methylophaga</taxon>
    </lineage>
</organism>
<dbReference type="Gene3D" id="2.60.120.620">
    <property type="entry name" value="q2cbj1_9rhob like domain"/>
    <property type="match status" value="1"/>
</dbReference>
<dbReference type="GO" id="GO:0006974">
    <property type="term" value="P:DNA damage response"/>
    <property type="evidence" value="ECO:0007669"/>
    <property type="project" value="TreeGrafter"/>
</dbReference>
<keyword evidence="3" id="KW-0847">Vitamin C</keyword>
<dbReference type="PANTHER" id="PTHR41536:SF1">
    <property type="entry name" value="PKHD-TYPE HYDROXYLASE YBIX"/>
    <property type="match status" value="1"/>
</dbReference>
<name>I1YKK2_METFJ</name>
<dbReference type="KEGG" id="mec:Q7C_2311"/>
<evidence type="ECO:0000256" key="2">
    <source>
        <dbReference type="ARBA" id="ARBA00022723"/>
    </source>
</evidence>
<evidence type="ECO:0000256" key="5">
    <source>
        <dbReference type="ARBA" id="ARBA00023002"/>
    </source>
</evidence>